<dbReference type="Gene3D" id="1.25.40.390">
    <property type="match status" value="1"/>
</dbReference>
<evidence type="ECO:0000256" key="3">
    <source>
        <dbReference type="ARBA" id="ARBA00022729"/>
    </source>
</evidence>
<dbReference type="InterPro" id="IPR033985">
    <property type="entry name" value="SusD-like_N"/>
</dbReference>
<dbReference type="Pfam" id="PF14322">
    <property type="entry name" value="SusD-like_3"/>
    <property type="match status" value="1"/>
</dbReference>
<evidence type="ECO:0000256" key="5">
    <source>
        <dbReference type="ARBA" id="ARBA00023237"/>
    </source>
</evidence>
<protein>
    <submittedName>
        <fullName evidence="8">RagB/SusD family nutrient uptake outer membrane protein</fullName>
    </submittedName>
</protein>
<feature type="domain" description="RagB/SusD" evidence="6">
    <location>
        <begin position="269"/>
        <end position="514"/>
    </location>
</feature>
<dbReference type="InterPro" id="IPR012944">
    <property type="entry name" value="SusD_RagB_dom"/>
</dbReference>
<dbReference type="RefSeq" id="WP_186641044.1">
    <property type="nucleotide sequence ID" value="NZ_JACOAF010000044.1"/>
</dbReference>
<accession>A0ABR6VXV7</accession>
<dbReference type="PROSITE" id="PS51257">
    <property type="entry name" value="PROKAR_LIPOPROTEIN"/>
    <property type="match status" value="1"/>
</dbReference>
<dbReference type="EMBL" id="JACOAF010000044">
    <property type="protein sequence ID" value="MBC3541785.1"/>
    <property type="molecule type" value="Genomic_DNA"/>
</dbReference>
<proteinExistence type="inferred from homology"/>
<evidence type="ECO:0000259" key="6">
    <source>
        <dbReference type="Pfam" id="PF07980"/>
    </source>
</evidence>
<dbReference type="CDD" id="cd08977">
    <property type="entry name" value="SusD"/>
    <property type="match status" value="1"/>
</dbReference>
<dbReference type="Pfam" id="PF07980">
    <property type="entry name" value="SusD_RagB"/>
    <property type="match status" value="1"/>
</dbReference>
<organism evidence="8 9">
    <name type="scientific">Rufibacter sediminis</name>
    <dbReference type="NCBI Taxonomy" id="2762756"/>
    <lineage>
        <taxon>Bacteria</taxon>
        <taxon>Pseudomonadati</taxon>
        <taxon>Bacteroidota</taxon>
        <taxon>Cytophagia</taxon>
        <taxon>Cytophagales</taxon>
        <taxon>Hymenobacteraceae</taxon>
        <taxon>Rufibacter</taxon>
    </lineage>
</organism>
<name>A0ABR6VXV7_9BACT</name>
<evidence type="ECO:0000313" key="9">
    <source>
        <dbReference type="Proteomes" id="UP000659698"/>
    </source>
</evidence>
<comment type="similarity">
    <text evidence="2">Belongs to the SusD family.</text>
</comment>
<evidence type="ECO:0000259" key="7">
    <source>
        <dbReference type="Pfam" id="PF14322"/>
    </source>
</evidence>
<sequence length="517" mass="58748">MKKIKYLAVALMLFSSCDDKLEITNPNQRTTNTYWATEDQAFAGIVAVYNALTTDGTYQRTFPSFSDSRGDDMYGDSPATYLELGGQFTLPTNAGETQWIWRDHYMIVFRANQVIENVTKMDAAIIGDEARKRILGQAYFLRGLAYYNLAITYKAVPVITIPPADKTEYYPATATEDELWSQIYSDLRMAEEMLPINYDNVVGPDKGQKGRATKGAAAGMLGKAYLYRKMYAEAEAQFAKFFSGPLQGMYSLVPNYRDNFTTANENNAESLFEVQFSAVGGSVGNWTGEPTATWRQFIALPVAYGMDGKGWSDYQPTQWIFNEYKQEKTKEGKTDPRLAATILFYDEIDGITAPYGSPWPADRRNQIYPRKYTMEGQGVPFETPETGGVNYRVLRYADVLLMYAEVLNELNRTADAYAYIQQVRNRANLPDLATVKPNMTKEQMRDQIAHERALEFAIEGQRIQDIIRWGWLYDPAKLAMLKEHDDDFNTWTPGNEYLPIPQTELDYNVNLLPNSAN</sequence>
<keyword evidence="3" id="KW-0732">Signal</keyword>
<keyword evidence="9" id="KW-1185">Reference proteome</keyword>
<dbReference type="SUPFAM" id="SSF48452">
    <property type="entry name" value="TPR-like"/>
    <property type="match status" value="1"/>
</dbReference>
<dbReference type="InterPro" id="IPR011990">
    <property type="entry name" value="TPR-like_helical_dom_sf"/>
</dbReference>
<evidence type="ECO:0000313" key="8">
    <source>
        <dbReference type="EMBL" id="MBC3541785.1"/>
    </source>
</evidence>
<evidence type="ECO:0000256" key="1">
    <source>
        <dbReference type="ARBA" id="ARBA00004442"/>
    </source>
</evidence>
<evidence type="ECO:0000256" key="2">
    <source>
        <dbReference type="ARBA" id="ARBA00006275"/>
    </source>
</evidence>
<comment type="subcellular location">
    <subcellularLocation>
        <location evidence="1">Cell outer membrane</location>
    </subcellularLocation>
</comment>
<keyword evidence="4" id="KW-0472">Membrane</keyword>
<feature type="domain" description="SusD-like N-terminal" evidence="7">
    <location>
        <begin position="94"/>
        <end position="226"/>
    </location>
</feature>
<dbReference type="Proteomes" id="UP000659698">
    <property type="component" value="Unassembled WGS sequence"/>
</dbReference>
<evidence type="ECO:0000256" key="4">
    <source>
        <dbReference type="ARBA" id="ARBA00023136"/>
    </source>
</evidence>
<reference evidence="8 9" key="1">
    <citation type="journal article" date="2019" name="Int. J. Syst. Evol. Microbiol.">
        <title>Rufibacter sediminis sp. nov., isolated from freshwater lake sediment.</title>
        <authorList>
            <person name="Qu J.H."/>
            <person name="Zhang L.J."/>
            <person name="Fu Y.H."/>
            <person name="Li H.F."/>
        </authorList>
    </citation>
    <scope>NUCLEOTIDE SEQUENCE [LARGE SCALE GENOMIC DNA]</scope>
    <source>
        <strain evidence="8 9">H-1</strain>
    </source>
</reference>
<keyword evidence="5" id="KW-0998">Cell outer membrane</keyword>
<gene>
    <name evidence="8" type="ORF">H7U12_18980</name>
</gene>
<comment type="caution">
    <text evidence="8">The sequence shown here is derived from an EMBL/GenBank/DDBJ whole genome shotgun (WGS) entry which is preliminary data.</text>
</comment>